<dbReference type="RefSeq" id="WP_002633380.1">
    <property type="nucleotide sequence ID" value="NZ_CP012109.1"/>
</dbReference>
<dbReference type="PATRIC" id="fig|1297742.4.peg.187"/>
<reference evidence="4 5" key="1">
    <citation type="journal article" date="2016" name="PLoS ONE">
        <title>Complete Genome Sequence and Comparative Genomics of a Novel Myxobacterium Myxococcus hansupus.</title>
        <authorList>
            <person name="Sharma G."/>
            <person name="Narwani T."/>
            <person name="Subramanian S."/>
        </authorList>
    </citation>
    <scope>NUCLEOTIDE SEQUENCE [LARGE SCALE GENOMIC DNA]</scope>
    <source>
        <strain evidence="5">mixupus</strain>
    </source>
</reference>
<dbReference type="AlphaFoldDB" id="A0A0H4WNX3"/>
<dbReference type="InterPro" id="IPR027417">
    <property type="entry name" value="P-loop_NTPase"/>
</dbReference>
<evidence type="ECO:0000256" key="1">
    <source>
        <dbReference type="ARBA" id="ARBA00006611"/>
    </source>
</evidence>
<evidence type="ECO:0000313" key="5">
    <source>
        <dbReference type="Proteomes" id="UP000009026"/>
    </source>
</evidence>
<dbReference type="KEGG" id="mym:A176_000180"/>
<evidence type="ECO:0000259" key="3">
    <source>
        <dbReference type="PROSITE" id="PS00662"/>
    </source>
</evidence>
<dbReference type="Pfam" id="PF00437">
    <property type="entry name" value="T2SSE"/>
    <property type="match status" value="1"/>
</dbReference>
<protein>
    <submittedName>
        <fullName evidence="4">Twitching motility protein PilT</fullName>
    </submittedName>
</protein>
<dbReference type="InterPro" id="IPR001482">
    <property type="entry name" value="T2SS/T4SS_dom"/>
</dbReference>
<sequence>MKSLAELLRHLSRPGVTELTLATGRPPMIRGSNGYEPVDPTAATAEDVTRALQAMVGVARASTVTETPVQWSVNATGLGALSIAAMRRGDLVHLRLSRAADGAAAAQAAPQAPAAAAARPAAPAAAAPAARATVAAPAPAAAPQAYRAPEPAAYRAPEPAAPQAYRAPEPAAPQAYRAPEPVRAPEPAPSRPVAAPARTFTGAGRELAMLLEEGRRGMASDVHVIAERPPLFRFAGDLVAQGPVLDAATVERLLLPIIPERLRPVLERDGSCDFSMETPEMGRFRINVGRQRTGLKGTFRLIAREVPTLESLGLPADIAKATHHHQGLIVITGPSGHGKTSTLAALVDLINRETSHHVLTVEDPVEFVHPRKRALISQREVGSHTQTFASALKGSLREDPDVIVVGELRDTETVRMALSAAETGHLLISTMNTPSAAKTIDRLIDLFPPGDQQQVRLSLSSGLRLIVSQRLMAGADGKGLVAAAEVLPGSVSLGNLIRDNKTYQIPSLQQRGKSLGIVRFEDSLADLVRSGRVKLEVAKGFADNPDELEAVVTGKRPGAAVAAPETQQESARLLSKMGSLMGRKGS</sequence>
<dbReference type="GO" id="GO:0016887">
    <property type="term" value="F:ATP hydrolysis activity"/>
    <property type="evidence" value="ECO:0007669"/>
    <property type="project" value="InterPro"/>
</dbReference>
<keyword evidence="5" id="KW-1185">Reference proteome</keyword>
<dbReference type="EMBL" id="CP012109">
    <property type="protein sequence ID" value="AKQ63268.1"/>
    <property type="molecule type" value="Genomic_DNA"/>
</dbReference>
<dbReference type="Gene3D" id="3.40.50.300">
    <property type="entry name" value="P-loop containing nucleotide triphosphate hydrolases"/>
    <property type="match status" value="1"/>
</dbReference>
<dbReference type="InterPro" id="IPR050921">
    <property type="entry name" value="T4SS_GSP_E_ATPase"/>
</dbReference>
<dbReference type="SUPFAM" id="SSF52540">
    <property type="entry name" value="P-loop containing nucleoside triphosphate hydrolases"/>
    <property type="match status" value="1"/>
</dbReference>
<dbReference type="PROSITE" id="PS00662">
    <property type="entry name" value="T2SP_E"/>
    <property type="match status" value="1"/>
</dbReference>
<gene>
    <name evidence="4" type="ORF">A176_000180</name>
</gene>
<organism evidence="4 5">
    <name type="scientific">Pseudomyxococcus hansupus</name>
    <dbReference type="NCBI Taxonomy" id="1297742"/>
    <lineage>
        <taxon>Bacteria</taxon>
        <taxon>Pseudomonadati</taxon>
        <taxon>Myxococcota</taxon>
        <taxon>Myxococcia</taxon>
        <taxon>Myxococcales</taxon>
        <taxon>Cystobacterineae</taxon>
        <taxon>Myxococcaceae</taxon>
        <taxon>Pseudomyxococcus</taxon>
    </lineage>
</organism>
<dbReference type="eggNOG" id="COG2805">
    <property type="taxonomic scope" value="Bacteria"/>
</dbReference>
<dbReference type="NCBIfam" id="TIGR01420">
    <property type="entry name" value="pilT_fam"/>
    <property type="match status" value="1"/>
</dbReference>
<feature type="domain" description="Bacterial type II secretion system protein E" evidence="3">
    <location>
        <begin position="396"/>
        <end position="410"/>
    </location>
</feature>
<comment type="similarity">
    <text evidence="1">Belongs to the GSP E family.</text>
</comment>
<accession>A0A0H4WNX3</accession>
<dbReference type="OrthoDB" id="5483180at2"/>
<dbReference type="Proteomes" id="UP000009026">
    <property type="component" value="Chromosome"/>
</dbReference>
<dbReference type="PANTHER" id="PTHR30486:SF6">
    <property type="entry name" value="TYPE IV PILUS RETRACTATION ATPASE PILT"/>
    <property type="match status" value="1"/>
</dbReference>
<dbReference type="InterPro" id="IPR006321">
    <property type="entry name" value="PilT/PilU"/>
</dbReference>
<evidence type="ECO:0000256" key="2">
    <source>
        <dbReference type="SAM" id="MobiDB-lite"/>
    </source>
</evidence>
<dbReference type="CDD" id="cd01131">
    <property type="entry name" value="PilT"/>
    <property type="match status" value="1"/>
</dbReference>
<dbReference type="Gene3D" id="3.30.450.90">
    <property type="match status" value="1"/>
</dbReference>
<dbReference type="STRING" id="1297742.A176_000180"/>
<dbReference type="PANTHER" id="PTHR30486">
    <property type="entry name" value="TWITCHING MOTILITY PROTEIN PILT"/>
    <property type="match status" value="1"/>
</dbReference>
<evidence type="ECO:0000313" key="4">
    <source>
        <dbReference type="EMBL" id="AKQ63268.1"/>
    </source>
</evidence>
<name>A0A0H4WNX3_9BACT</name>
<proteinExistence type="inferred from homology"/>
<feature type="compositionally biased region" description="Low complexity" evidence="2">
    <location>
        <begin position="167"/>
        <end position="181"/>
    </location>
</feature>
<feature type="region of interest" description="Disordered" evidence="2">
    <location>
        <begin position="167"/>
        <end position="196"/>
    </location>
</feature>
<dbReference type="GO" id="GO:0005524">
    <property type="term" value="F:ATP binding"/>
    <property type="evidence" value="ECO:0007669"/>
    <property type="project" value="InterPro"/>
</dbReference>